<dbReference type="SMART" id="SM00594">
    <property type="entry name" value="UAS"/>
    <property type="match status" value="1"/>
</dbReference>
<feature type="compositionally biased region" description="Polar residues" evidence="1">
    <location>
        <begin position="114"/>
        <end position="129"/>
    </location>
</feature>
<dbReference type="OrthoDB" id="270602at2759"/>
<feature type="domain" description="UBX" evidence="2">
    <location>
        <begin position="372"/>
        <end position="448"/>
    </location>
</feature>
<dbReference type="InterPro" id="IPR036249">
    <property type="entry name" value="Thioredoxin-like_sf"/>
</dbReference>
<feature type="compositionally biased region" description="Low complexity" evidence="1">
    <location>
        <begin position="325"/>
        <end position="336"/>
    </location>
</feature>
<dbReference type="STRING" id="4846.A0A367IU91"/>
<dbReference type="Pfam" id="PF14555">
    <property type="entry name" value="UBA_4"/>
    <property type="match status" value="1"/>
</dbReference>
<protein>
    <recommendedName>
        <fullName evidence="2">UBX domain-containing protein</fullName>
    </recommendedName>
</protein>
<evidence type="ECO:0000259" key="2">
    <source>
        <dbReference type="PROSITE" id="PS50033"/>
    </source>
</evidence>
<dbReference type="SUPFAM" id="SSF54236">
    <property type="entry name" value="Ubiquitin-like"/>
    <property type="match status" value="1"/>
</dbReference>
<dbReference type="CDD" id="cd02958">
    <property type="entry name" value="UAS"/>
    <property type="match status" value="1"/>
</dbReference>
<keyword evidence="4" id="KW-1185">Reference proteome</keyword>
<dbReference type="AlphaFoldDB" id="A0A367IU91"/>
<dbReference type="GO" id="GO:0005634">
    <property type="term" value="C:nucleus"/>
    <property type="evidence" value="ECO:0007669"/>
    <property type="project" value="TreeGrafter"/>
</dbReference>
<dbReference type="InterPro" id="IPR009060">
    <property type="entry name" value="UBA-like_sf"/>
</dbReference>
<dbReference type="InterPro" id="IPR006577">
    <property type="entry name" value="UAS"/>
</dbReference>
<dbReference type="Pfam" id="PF13899">
    <property type="entry name" value="Thioredoxin_7"/>
    <property type="match status" value="1"/>
</dbReference>
<dbReference type="CDD" id="cd01767">
    <property type="entry name" value="UBX"/>
    <property type="match status" value="1"/>
</dbReference>
<feature type="region of interest" description="Disordered" evidence="1">
    <location>
        <begin position="322"/>
        <end position="356"/>
    </location>
</feature>
<dbReference type="InterPro" id="IPR029071">
    <property type="entry name" value="Ubiquitin-like_domsf"/>
</dbReference>
<dbReference type="Gene3D" id="3.40.30.10">
    <property type="entry name" value="Glutaredoxin"/>
    <property type="match status" value="1"/>
</dbReference>
<dbReference type="PANTHER" id="PTHR23322:SF6">
    <property type="entry name" value="UBX DOMAIN-CONTAINING PROTEIN 7"/>
    <property type="match status" value="1"/>
</dbReference>
<dbReference type="InterPro" id="IPR001012">
    <property type="entry name" value="UBX_dom"/>
</dbReference>
<dbReference type="InterPro" id="IPR050730">
    <property type="entry name" value="UBX_domain-protein"/>
</dbReference>
<reference evidence="3 4" key="1">
    <citation type="journal article" date="2018" name="G3 (Bethesda)">
        <title>Phylogenetic and Phylogenomic Definition of Rhizopus Species.</title>
        <authorList>
            <person name="Gryganskyi A.P."/>
            <person name="Golan J."/>
            <person name="Dolatabadi S."/>
            <person name="Mondo S."/>
            <person name="Robb S."/>
            <person name="Idnurm A."/>
            <person name="Muszewska A."/>
            <person name="Steczkiewicz K."/>
            <person name="Masonjones S."/>
            <person name="Liao H.L."/>
            <person name="Gajdeczka M.T."/>
            <person name="Anike F."/>
            <person name="Vuek A."/>
            <person name="Anishchenko I.M."/>
            <person name="Voigt K."/>
            <person name="de Hoog G.S."/>
            <person name="Smith M.E."/>
            <person name="Heitman J."/>
            <person name="Vilgalys R."/>
            <person name="Stajich J.E."/>
        </authorList>
    </citation>
    <scope>NUCLEOTIDE SEQUENCE [LARGE SCALE GENOMIC DNA]</scope>
    <source>
        <strain evidence="3 4">LSU 92-RS-03</strain>
    </source>
</reference>
<dbReference type="GO" id="GO:0043130">
    <property type="term" value="F:ubiquitin binding"/>
    <property type="evidence" value="ECO:0007669"/>
    <property type="project" value="TreeGrafter"/>
</dbReference>
<dbReference type="PANTHER" id="PTHR23322">
    <property type="entry name" value="FAS-ASSOCIATED PROTEIN"/>
    <property type="match status" value="1"/>
</dbReference>
<evidence type="ECO:0000313" key="4">
    <source>
        <dbReference type="Proteomes" id="UP000253551"/>
    </source>
</evidence>
<dbReference type="Gene3D" id="3.10.20.90">
    <property type="entry name" value="Phosphatidylinositol 3-kinase Catalytic Subunit, Chain A, domain 1"/>
    <property type="match status" value="1"/>
</dbReference>
<dbReference type="SUPFAM" id="SSF52833">
    <property type="entry name" value="Thioredoxin-like"/>
    <property type="match status" value="1"/>
</dbReference>
<dbReference type="PROSITE" id="PS50033">
    <property type="entry name" value="UBX"/>
    <property type="match status" value="1"/>
</dbReference>
<evidence type="ECO:0000256" key="1">
    <source>
        <dbReference type="SAM" id="MobiDB-lite"/>
    </source>
</evidence>
<dbReference type="Gene3D" id="1.10.8.10">
    <property type="entry name" value="DNA helicase RuvA subunit, C-terminal domain"/>
    <property type="match status" value="1"/>
</dbReference>
<organism evidence="3 4">
    <name type="scientific">Rhizopus stolonifer</name>
    <name type="common">Rhizopus nigricans</name>
    <dbReference type="NCBI Taxonomy" id="4846"/>
    <lineage>
        <taxon>Eukaryota</taxon>
        <taxon>Fungi</taxon>
        <taxon>Fungi incertae sedis</taxon>
        <taxon>Mucoromycota</taxon>
        <taxon>Mucoromycotina</taxon>
        <taxon>Mucoromycetes</taxon>
        <taxon>Mucorales</taxon>
        <taxon>Mucorineae</taxon>
        <taxon>Rhizopodaceae</taxon>
        <taxon>Rhizopus</taxon>
    </lineage>
</organism>
<name>A0A367IU91_RHIST</name>
<feature type="compositionally biased region" description="Basic and acidic residues" evidence="1">
    <location>
        <begin position="339"/>
        <end position="355"/>
    </location>
</feature>
<accession>A0A367IU91</accession>
<sequence>MSDTNISKFCDITGASAEIAQQFLEIADNNFETAVTLFLENGGGTTHSRPVSIHSDKQEPLLADEELARQIQESENSHEVRAPIAPKTDILAGPSSDMFHQPSSSFMWNPQREQSRPSIFNQGDSTTGSMPDFFERLNPEGPSRSSTGSPEGVSPVTSKAKRLADLFRPPFDIMFKGNFEEARESAKEKNKWLMINVQDPTEFACQVMNRDLWSDSFVKDIIRESFVFLQYAKDSADGKRYHTYYSISGFPHLAIIDARTGERVKVWEKQLSATDFMMDITEFLEQNSSTRAMATMKRPRVQKNISDMTEEEQLNAAIAASLNGSTESTQPTSPQTMEVDSKEKEKHEEEVEEKAGSAFDGIKAVEREETTDMTNSTRIQLRMGDGSRIIRRFLKSDPVRYLFEFIKAEVPEAANQPFELVFNRTQLIDVLDQTIEEAGLSNAAVNCVFI</sequence>
<dbReference type="SUPFAM" id="SSF46934">
    <property type="entry name" value="UBA-like"/>
    <property type="match status" value="1"/>
</dbReference>
<proteinExistence type="predicted"/>
<dbReference type="GO" id="GO:0043161">
    <property type="term" value="P:proteasome-mediated ubiquitin-dependent protein catabolic process"/>
    <property type="evidence" value="ECO:0007669"/>
    <property type="project" value="TreeGrafter"/>
</dbReference>
<evidence type="ECO:0000313" key="3">
    <source>
        <dbReference type="EMBL" id="RCH81189.1"/>
    </source>
</evidence>
<dbReference type="Proteomes" id="UP000253551">
    <property type="component" value="Unassembled WGS sequence"/>
</dbReference>
<gene>
    <name evidence="3" type="ORF">CU098_003554</name>
</gene>
<dbReference type="Pfam" id="PF00789">
    <property type="entry name" value="UBX"/>
    <property type="match status" value="1"/>
</dbReference>
<dbReference type="EMBL" id="PJQM01005628">
    <property type="protein sequence ID" value="RCH81189.1"/>
    <property type="molecule type" value="Genomic_DNA"/>
</dbReference>
<comment type="caution">
    <text evidence="3">The sequence shown here is derived from an EMBL/GenBank/DDBJ whole genome shotgun (WGS) entry which is preliminary data.</text>
</comment>
<feature type="region of interest" description="Disordered" evidence="1">
    <location>
        <begin position="114"/>
        <end position="155"/>
    </location>
</feature>